<protein>
    <submittedName>
        <fullName evidence="2">Uncharacterized protein</fullName>
    </submittedName>
</protein>
<gene>
    <name evidence="2" type="ORF">CEXT_40471</name>
</gene>
<sequence length="138" mass="15421">MRSGSCCFRHVNEDYPHTSVPYEQSGVVEFSVLRDISAHHQDRVKVKNLSERQPVCWRQNETGEKGGKKAACRQYPVVANLSKSVLDRSWRKEKRLACPGLPDRSNRTEPAVQTPPPPLKGAPEPCEDLPMCTPPGAD</sequence>
<accession>A0AAV4Y810</accession>
<feature type="region of interest" description="Disordered" evidence="1">
    <location>
        <begin position="96"/>
        <end position="138"/>
    </location>
</feature>
<dbReference type="Proteomes" id="UP001054945">
    <property type="component" value="Unassembled WGS sequence"/>
</dbReference>
<keyword evidence="3" id="KW-1185">Reference proteome</keyword>
<comment type="caution">
    <text evidence="2">The sequence shown here is derived from an EMBL/GenBank/DDBJ whole genome shotgun (WGS) entry which is preliminary data.</text>
</comment>
<dbReference type="EMBL" id="BPLR01001598">
    <property type="protein sequence ID" value="GIZ03402.1"/>
    <property type="molecule type" value="Genomic_DNA"/>
</dbReference>
<organism evidence="2 3">
    <name type="scientific">Caerostris extrusa</name>
    <name type="common">Bark spider</name>
    <name type="synonym">Caerostris bankana</name>
    <dbReference type="NCBI Taxonomy" id="172846"/>
    <lineage>
        <taxon>Eukaryota</taxon>
        <taxon>Metazoa</taxon>
        <taxon>Ecdysozoa</taxon>
        <taxon>Arthropoda</taxon>
        <taxon>Chelicerata</taxon>
        <taxon>Arachnida</taxon>
        <taxon>Araneae</taxon>
        <taxon>Araneomorphae</taxon>
        <taxon>Entelegynae</taxon>
        <taxon>Araneoidea</taxon>
        <taxon>Araneidae</taxon>
        <taxon>Caerostris</taxon>
    </lineage>
</organism>
<dbReference type="AlphaFoldDB" id="A0AAV4Y810"/>
<evidence type="ECO:0000313" key="3">
    <source>
        <dbReference type="Proteomes" id="UP001054945"/>
    </source>
</evidence>
<proteinExistence type="predicted"/>
<name>A0AAV4Y810_CAEEX</name>
<reference evidence="2 3" key="1">
    <citation type="submission" date="2021-06" db="EMBL/GenBank/DDBJ databases">
        <title>Caerostris extrusa draft genome.</title>
        <authorList>
            <person name="Kono N."/>
            <person name="Arakawa K."/>
        </authorList>
    </citation>
    <scope>NUCLEOTIDE SEQUENCE [LARGE SCALE GENOMIC DNA]</scope>
</reference>
<evidence type="ECO:0000313" key="2">
    <source>
        <dbReference type="EMBL" id="GIZ03402.1"/>
    </source>
</evidence>
<evidence type="ECO:0000256" key="1">
    <source>
        <dbReference type="SAM" id="MobiDB-lite"/>
    </source>
</evidence>